<evidence type="ECO:0000313" key="2">
    <source>
        <dbReference type="Proteomes" id="UP000054007"/>
    </source>
</evidence>
<dbReference type="SUPFAM" id="SSF52047">
    <property type="entry name" value="RNI-like"/>
    <property type="match status" value="1"/>
</dbReference>
<dbReference type="InterPro" id="IPR036047">
    <property type="entry name" value="F-box-like_dom_sf"/>
</dbReference>
<dbReference type="EMBL" id="KN880731">
    <property type="protein sequence ID" value="KIY62981.1"/>
    <property type="molecule type" value="Genomic_DNA"/>
</dbReference>
<reference evidence="1 2" key="1">
    <citation type="journal article" date="2015" name="Fungal Genet. Biol.">
        <title>Evolution of novel wood decay mechanisms in Agaricales revealed by the genome sequences of Fistulina hepatica and Cylindrobasidium torrendii.</title>
        <authorList>
            <person name="Floudas D."/>
            <person name="Held B.W."/>
            <person name="Riley R."/>
            <person name="Nagy L.G."/>
            <person name="Koehler G."/>
            <person name="Ransdell A.S."/>
            <person name="Younus H."/>
            <person name="Chow J."/>
            <person name="Chiniquy J."/>
            <person name="Lipzen A."/>
            <person name="Tritt A."/>
            <person name="Sun H."/>
            <person name="Haridas S."/>
            <person name="LaButti K."/>
            <person name="Ohm R.A."/>
            <person name="Kues U."/>
            <person name="Blanchette R.A."/>
            <person name="Grigoriev I.V."/>
            <person name="Minto R.E."/>
            <person name="Hibbett D.S."/>
        </authorList>
    </citation>
    <scope>NUCLEOTIDE SEQUENCE [LARGE SCALE GENOMIC DNA]</scope>
    <source>
        <strain evidence="1 2">FP15055 ss-10</strain>
    </source>
</reference>
<keyword evidence="2" id="KW-1185">Reference proteome</keyword>
<protein>
    <submittedName>
        <fullName evidence="1">Uncharacterized protein</fullName>
    </submittedName>
</protein>
<evidence type="ECO:0000313" key="1">
    <source>
        <dbReference type="EMBL" id="KIY62981.1"/>
    </source>
</evidence>
<proteinExistence type="predicted"/>
<gene>
    <name evidence="1" type="ORF">CYLTODRAFT_494264</name>
</gene>
<dbReference type="AlphaFoldDB" id="A0A0D7B0D6"/>
<name>A0A0D7B0D6_9AGAR</name>
<accession>A0A0D7B0D6</accession>
<sequence>MSESTRPATTGHNINESNVFASMPRDVLLNIMDEEVQETFGMINALSNEGPLWRLGQVCTHWRQTFRSNPIFWSRLFIHFGTVPHPIHPRALVNRFRQLVQLSGTTVTLCIGIWLAPSSTYELGDGVAGVLRDVVGRIDHLRITFTTYGQQLPVPDRARLPLPLLQSDLLKDCVFSSLHTLSIGLACSQVQLGDVELRVDTFARCPVLRHLTLWEETHRVVFVLPYQNLTYIKANGGRLDYILSHLGHLTDAHLELTPRCLPLTGEQPPEITFRSPPTWRAATLQTLNNLHFSGCSSFNFSTAERSNIFRSLHAPALRILRMEASHTQLAQIFEMIPDIALGGLQELIAFSASKTNVHFDDVQRFIRLMARMPSLRSLATAGVFGRYVLRALVEGDGLIPQLAVLTIDLGLVQDDCEKLVHLARGRRKRLSVEVDVSSDYGWGDKTKFNRYIRRSKVRIFWKELIGLAQVCILYE</sequence>
<organism evidence="1 2">
    <name type="scientific">Cylindrobasidium torrendii FP15055 ss-10</name>
    <dbReference type="NCBI Taxonomy" id="1314674"/>
    <lineage>
        <taxon>Eukaryota</taxon>
        <taxon>Fungi</taxon>
        <taxon>Dikarya</taxon>
        <taxon>Basidiomycota</taxon>
        <taxon>Agaricomycotina</taxon>
        <taxon>Agaricomycetes</taxon>
        <taxon>Agaricomycetidae</taxon>
        <taxon>Agaricales</taxon>
        <taxon>Marasmiineae</taxon>
        <taxon>Physalacriaceae</taxon>
        <taxon>Cylindrobasidium</taxon>
    </lineage>
</organism>
<dbReference type="Proteomes" id="UP000054007">
    <property type="component" value="Unassembled WGS sequence"/>
</dbReference>
<dbReference type="SUPFAM" id="SSF81383">
    <property type="entry name" value="F-box domain"/>
    <property type="match status" value="1"/>
</dbReference>